<dbReference type="InterPro" id="IPR000276">
    <property type="entry name" value="GPCR_Rhodpsn"/>
</dbReference>
<dbReference type="CDD" id="cd15066">
    <property type="entry name" value="7tmA_DmOct-betaAR-like"/>
    <property type="match status" value="1"/>
</dbReference>
<evidence type="ECO:0000256" key="11">
    <source>
        <dbReference type="SAM" id="Phobius"/>
    </source>
</evidence>
<keyword evidence="5 11" id="KW-1133">Transmembrane helix</keyword>
<evidence type="ECO:0000256" key="3">
    <source>
        <dbReference type="ARBA" id="ARBA00022475"/>
    </source>
</evidence>
<evidence type="ECO:0000256" key="8">
    <source>
        <dbReference type="ARBA" id="ARBA00023170"/>
    </source>
</evidence>
<feature type="transmembrane region" description="Helical" evidence="11">
    <location>
        <begin position="43"/>
        <end position="71"/>
    </location>
</feature>
<dbReference type="InterPro" id="IPR017452">
    <property type="entry name" value="GPCR_Rhodpsn_7TM"/>
</dbReference>
<evidence type="ECO:0000313" key="14">
    <source>
        <dbReference type="Proteomes" id="UP000053097"/>
    </source>
</evidence>
<feature type="transmembrane region" description="Helical" evidence="11">
    <location>
        <begin position="122"/>
        <end position="143"/>
    </location>
</feature>
<evidence type="ECO:0000256" key="6">
    <source>
        <dbReference type="ARBA" id="ARBA00023040"/>
    </source>
</evidence>
<keyword evidence="14" id="KW-1185">Reference proteome</keyword>
<name>A0A026VTA1_OOCBI</name>
<feature type="transmembrane region" description="Helical" evidence="11">
    <location>
        <begin position="358"/>
        <end position="381"/>
    </location>
</feature>
<dbReference type="AlphaFoldDB" id="A0A026VTA1"/>
<dbReference type="Proteomes" id="UP000053097">
    <property type="component" value="Unassembled WGS sequence"/>
</dbReference>
<keyword evidence="6 10" id="KW-0297">G-protein coupled receptor</keyword>
<dbReference type="EMBL" id="KK107979">
    <property type="protein sequence ID" value="EZA47013.1"/>
    <property type="molecule type" value="Genomic_DNA"/>
</dbReference>
<dbReference type="PROSITE" id="PS50262">
    <property type="entry name" value="G_PROTEIN_RECEP_F1_2"/>
    <property type="match status" value="1"/>
</dbReference>
<feature type="transmembrane region" description="Helical" evidence="11">
    <location>
        <begin position="212"/>
        <end position="233"/>
    </location>
</feature>
<dbReference type="SMART" id="SM01381">
    <property type="entry name" value="7TM_GPCR_Srsx"/>
    <property type="match status" value="1"/>
</dbReference>
<accession>A0A026VTA1</accession>
<dbReference type="GO" id="GO:0005886">
    <property type="term" value="C:plasma membrane"/>
    <property type="evidence" value="ECO:0007669"/>
    <property type="project" value="UniProtKB-SubCell"/>
</dbReference>
<organism evidence="13 14">
    <name type="scientific">Ooceraea biroi</name>
    <name type="common">Clonal raider ant</name>
    <name type="synonym">Cerapachys biroi</name>
    <dbReference type="NCBI Taxonomy" id="2015173"/>
    <lineage>
        <taxon>Eukaryota</taxon>
        <taxon>Metazoa</taxon>
        <taxon>Ecdysozoa</taxon>
        <taxon>Arthropoda</taxon>
        <taxon>Hexapoda</taxon>
        <taxon>Insecta</taxon>
        <taxon>Pterygota</taxon>
        <taxon>Neoptera</taxon>
        <taxon>Endopterygota</taxon>
        <taxon>Hymenoptera</taxon>
        <taxon>Apocrita</taxon>
        <taxon>Aculeata</taxon>
        <taxon>Formicoidea</taxon>
        <taxon>Formicidae</taxon>
        <taxon>Dorylinae</taxon>
        <taxon>Ooceraea</taxon>
    </lineage>
</organism>
<evidence type="ECO:0000256" key="2">
    <source>
        <dbReference type="ARBA" id="ARBA00010663"/>
    </source>
</evidence>
<evidence type="ECO:0000256" key="10">
    <source>
        <dbReference type="RuleBase" id="RU000688"/>
    </source>
</evidence>
<comment type="similarity">
    <text evidence="2 10">Belongs to the G-protein coupled receptor 1 family.</text>
</comment>
<feature type="transmembrane region" description="Helical" evidence="11">
    <location>
        <begin position="83"/>
        <end position="102"/>
    </location>
</feature>
<dbReference type="PROSITE" id="PS00237">
    <property type="entry name" value="G_PROTEIN_RECEP_F1_1"/>
    <property type="match status" value="1"/>
</dbReference>
<dbReference type="SUPFAM" id="SSF81321">
    <property type="entry name" value="Family A G protein-coupled receptor-like"/>
    <property type="match status" value="1"/>
</dbReference>
<dbReference type="PRINTS" id="PR00237">
    <property type="entry name" value="GPCRRHODOPSN"/>
</dbReference>
<protein>
    <submittedName>
        <fullName evidence="13">Octopamine receptor beta-3R</fullName>
    </submittedName>
</protein>
<dbReference type="PANTHER" id="PTHR24248">
    <property type="entry name" value="ADRENERGIC RECEPTOR-RELATED G-PROTEIN COUPLED RECEPTOR"/>
    <property type="match status" value="1"/>
</dbReference>
<dbReference type="GO" id="GO:0071880">
    <property type="term" value="P:adenylate cyclase-activating adrenergic receptor signaling pathway"/>
    <property type="evidence" value="ECO:0007669"/>
    <property type="project" value="TreeGrafter"/>
</dbReference>
<keyword evidence="9 10" id="KW-0807">Transducer</keyword>
<evidence type="ECO:0000256" key="9">
    <source>
        <dbReference type="ARBA" id="ARBA00023224"/>
    </source>
</evidence>
<dbReference type="GO" id="GO:0043410">
    <property type="term" value="P:positive regulation of MAPK cascade"/>
    <property type="evidence" value="ECO:0007669"/>
    <property type="project" value="TreeGrafter"/>
</dbReference>
<proteinExistence type="inferred from homology"/>
<gene>
    <name evidence="13" type="ORF">X777_17012</name>
</gene>
<dbReference type="PANTHER" id="PTHR24248:SF66">
    <property type="entry name" value="OCTOPAMINE RECEPTOR BETA-3R"/>
    <property type="match status" value="1"/>
</dbReference>
<evidence type="ECO:0000256" key="7">
    <source>
        <dbReference type="ARBA" id="ARBA00023136"/>
    </source>
</evidence>
<comment type="subcellular location">
    <subcellularLocation>
        <location evidence="1">Cell membrane</location>
        <topology evidence="1">Multi-pass membrane protein</topology>
    </subcellularLocation>
</comment>
<dbReference type="STRING" id="2015173.A0A026VTA1"/>
<feature type="transmembrane region" description="Helical" evidence="11">
    <location>
        <begin position="164"/>
        <end position="188"/>
    </location>
</feature>
<keyword evidence="7 11" id="KW-0472">Membrane</keyword>
<evidence type="ECO:0000256" key="1">
    <source>
        <dbReference type="ARBA" id="ARBA00004651"/>
    </source>
</evidence>
<dbReference type="OMA" id="MALGDIC"/>
<evidence type="ECO:0000259" key="12">
    <source>
        <dbReference type="PROSITE" id="PS50262"/>
    </source>
</evidence>
<dbReference type="Pfam" id="PF00001">
    <property type="entry name" value="7tm_1"/>
    <property type="match status" value="1"/>
</dbReference>
<sequence>MEVSEPPDEEVNRPILQINLSSNFEDLSNDTHDSLNNESPRSIILSALKGIIMIGIIVTALLGNALVIASVRRHRKLRVPTNRYVVSLAMADLLVAVCAMTFNASVELSGGKWLLGNLMCDVWNSMDVYFSTASILHLCCISVDRYYAIVRPLEYPAIMRTVTVTAMLSSVWTLPALISFIPIFLGWYTTQQHRDFRKKHPQVCAFVVNRPYAIVSSLVSFWIPGLVMIVMYYKIYKEAIRQRAALSRASSSTVLNSVYVRRASTGSRYPSRTSHQLLLHPSDASDYGRPLSYRASAAELNIENGTSIRQQTKSWRAEHKAARTLGIIMGAFLLCWLPFFLWYLTTSLCGEACYCPDAVVLVLFWIGYFNSALNPIIYAYFNRDFRDAFKDTLKSALPCCAGCWKTPSQFV</sequence>
<evidence type="ECO:0000256" key="4">
    <source>
        <dbReference type="ARBA" id="ARBA00022692"/>
    </source>
</evidence>
<evidence type="ECO:0000256" key="5">
    <source>
        <dbReference type="ARBA" id="ARBA00022989"/>
    </source>
</evidence>
<keyword evidence="3" id="KW-1003">Cell membrane</keyword>
<feature type="transmembrane region" description="Helical" evidence="11">
    <location>
        <begin position="325"/>
        <end position="346"/>
    </location>
</feature>
<keyword evidence="8 10" id="KW-0675">Receptor</keyword>
<keyword evidence="4 10" id="KW-0812">Transmembrane</keyword>
<dbReference type="GO" id="GO:0004989">
    <property type="term" value="F:octopamine receptor activity"/>
    <property type="evidence" value="ECO:0007669"/>
    <property type="project" value="TreeGrafter"/>
</dbReference>
<evidence type="ECO:0000313" key="13">
    <source>
        <dbReference type="EMBL" id="EZA47013.1"/>
    </source>
</evidence>
<feature type="domain" description="G-protein coupled receptors family 1 profile" evidence="12">
    <location>
        <begin position="63"/>
        <end position="378"/>
    </location>
</feature>
<dbReference type="Gene3D" id="1.20.1070.10">
    <property type="entry name" value="Rhodopsin 7-helix transmembrane proteins"/>
    <property type="match status" value="1"/>
</dbReference>
<dbReference type="OrthoDB" id="5957871at2759"/>
<reference evidence="13 14" key="1">
    <citation type="journal article" date="2014" name="Curr. Biol.">
        <title>The genome of the clonal raider ant Cerapachys biroi.</title>
        <authorList>
            <person name="Oxley P.R."/>
            <person name="Ji L."/>
            <person name="Fetter-Pruneda I."/>
            <person name="McKenzie S.K."/>
            <person name="Li C."/>
            <person name="Hu H."/>
            <person name="Zhang G."/>
            <person name="Kronauer D.J."/>
        </authorList>
    </citation>
    <scope>NUCLEOTIDE SEQUENCE [LARGE SCALE GENOMIC DNA]</scope>
</reference>